<keyword evidence="2" id="KW-0040">ANK repeat</keyword>
<dbReference type="EMBL" id="JACMSC010000011">
    <property type="protein sequence ID" value="KAG6499703.1"/>
    <property type="molecule type" value="Genomic_DNA"/>
</dbReference>
<comment type="caution">
    <text evidence="3">The sequence shown here is derived from an EMBL/GenBank/DDBJ whole genome shotgun (WGS) entry which is preliminary data.</text>
</comment>
<dbReference type="Pfam" id="PF12796">
    <property type="entry name" value="Ank_2"/>
    <property type="match status" value="1"/>
</dbReference>
<dbReference type="SMART" id="SM00248">
    <property type="entry name" value="ANK"/>
    <property type="match status" value="2"/>
</dbReference>
<dbReference type="PANTHER" id="PTHR24186:SF50">
    <property type="entry name" value="ANKYRIN REPEAT-CONTAINING PROTEIN ITN1-LIKE ISOFORM X1"/>
    <property type="match status" value="1"/>
</dbReference>
<proteinExistence type="predicted"/>
<organism evidence="3 4">
    <name type="scientific">Zingiber officinale</name>
    <name type="common">Ginger</name>
    <name type="synonym">Amomum zingiber</name>
    <dbReference type="NCBI Taxonomy" id="94328"/>
    <lineage>
        <taxon>Eukaryota</taxon>
        <taxon>Viridiplantae</taxon>
        <taxon>Streptophyta</taxon>
        <taxon>Embryophyta</taxon>
        <taxon>Tracheophyta</taxon>
        <taxon>Spermatophyta</taxon>
        <taxon>Magnoliopsida</taxon>
        <taxon>Liliopsida</taxon>
        <taxon>Zingiberales</taxon>
        <taxon>Zingiberaceae</taxon>
        <taxon>Zingiber</taxon>
    </lineage>
</organism>
<evidence type="ECO:0000313" key="4">
    <source>
        <dbReference type="Proteomes" id="UP000734854"/>
    </source>
</evidence>
<sequence length="128" mass="14466">MKMRPKALCITLQRPVEMLPCFGCFCKEMPLQVTCRTKCRTYDGGFANIHIAASVGDRNMIEEILVHYPDALEQKNNQGRNFVHVAVEKKNLKVVKYLLNSSPSAKELLNEQDHEGNTPLHLAVLAKD</sequence>
<evidence type="ECO:0000313" key="3">
    <source>
        <dbReference type="EMBL" id="KAG6499703.1"/>
    </source>
</evidence>
<dbReference type="Gene3D" id="1.25.40.20">
    <property type="entry name" value="Ankyrin repeat-containing domain"/>
    <property type="match status" value="1"/>
</dbReference>
<gene>
    <name evidence="3" type="ORF">ZIOFF_039494</name>
</gene>
<dbReference type="InterPro" id="IPR036770">
    <property type="entry name" value="Ankyrin_rpt-contain_sf"/>
</dbReference>
<dbReference type="PANTHER" id="PTHR24186">
    <property type="entry name" value="PROTEIN PHOSPHATASE 1 REGULATORY SUBUNIT"/>
    <property type="match status" value="1"/>
</dbReference>
<evidence type="ECO:0000256" key="2">
    <source>
        <dbReference type="ARBA" id="ARBA00023043"/>
    </source>
</evidence>
<dbReference type="InterPro" id="IPR002110">
    <property type="entry name" value="Ankyrin_rpt"/>
</dbReference>
<name>A0A8J5KU88_ZINOF</name>
<dbReference type="SUPFAM" id="SSF48403">
    <property type="entry name" value="Ankyrin repeat"/>
    <property type="match status" value="1"/>
</dbReference>
<accession>A0A8J5KU88</accession>
<dbReference type="Proteomes" id="UP000734854">
    <property type="component" value="Unassembled WGS sequence"/>
</dbReference>
<keyword evidence="1" id="KW-0677">Repeat</keyword>
<dbReference type="AlphaFoldDB" id="A0A8J5KU88"/>
<reference evidence="3 4" key="1">
    <citation type="submission" date="2020-08" db="EMBL/GenBank/DDBJ databases">
        <title>Plant Genome Project.</title>
        <authorList>
            <person name="Zhang R.-G."/>
        </authorList>
    </citation>
    <scope>NUCLEOTIDE SEQUENCE [LARGE SCALE GENOMIC DNA]</scope>
    <source>
        <tissue evidence="3">Rhizome</tissue>
    </source>
</reference>
<evidence type="ECO:0000256" key="1">
    <source>
        <dbReference type="ARBA" id="ARBA00022737"/>
    </source>
</evidence>
<protein>
    <submittedName>
        <fullName evidence="3">Uncharacterized protein</fullName>
    </submittedName>
</protein>
<dbReference type="GO" id="GO:0005886">
    <property type="term" value="C:plasma membrane"/>
    <property type="evidence" value="ECO:0007669"/>
    <property type="project" value="TreeGrafter"/>
</dbReference>
<keyword evidence="4" id="KW-1185">Reference proteome</keyword>